<dbReference type="OrthoDB" id="9804858at2"/>
<dbReference type="InterPro" id="IPR002034">
    <property type="entry name" value="AIPM/Hcit_synth_CS"/>
</dbReference>
<dbReference type="SUPFAM" id="SSF51569">
    <property type="entry name" value="Aldolase"/>
    <property type="match status" value="1"/>
</dbReference>
<gene>
    <name evidence="4" type="primary">leuA_1</name>
    <name evidence="4" type="ORF">CA13_43940</name>
</gene>
<keyword evidence="5" id="KW-1185">Reference proteome</keyword>
<sequence>MMDVYLIDTTLRDGEQRADVAFSHAQRETIAMMLGDLGVPEIEVGTPAAGRDEIESIRQITRLGLDCRLTGWCRALSEDLDAAESANLRAVHFSLPVSSILLSTLGRDRPWVFGQLNLLLADARSRFDFVSVGLQDASRTETRFLIELACCAAMNGANRVRLADTVGVWDPMRTWDVVCQVHEAVPDIVLGFHGHNDLGMATANSIAAVQAGAKCVDVTINGLGERAGNAAFEEVAMALKVVFKEDIGLRTENLTSMCDFVADASNVPIAPHKAIVGKHVFRHESGIHVRAMQEDRRSYEPFAPAEVGQVDSVTVLGKHSGRAALHQALAESGIELNADQADRLLTAVRQRSSSMGRSLSPTEVLELYERKLSPGVSY</sequence>
<accession>A0A5C5Z7X0</accession>
<dbReference type="Pfam" id="PF00682">
    <property type="entry name" value="HMGL-like"/>
    <property type="match status" value="1"/>
</dbReference>
<dbReference type="InterPro" id="IPR013785">
    <property type="entry name" value="Aldolase_TIM"/>
</dbReference>
<feature type="domain" description="Pyruvate carboxyltransferase" evidence="3">
    <location>
        <begin position="4"/>
        <end position="255"/>
    </location>
</feature>
<dbReference type="RefSeq" id="WP_146399748.1">
    <property type="nucleotide sequence ID" value="NZ_SJPJ01000001.1"/>
</dbReference>
<protein>
    <submittedName>
        <fullName evidence="4">2-isopropylmalate synthase</fullName>
        <ecNumber evidence="4">2.3.3.13</ecNumber>
    </submittedName>
</protein>
<dbReference type="AlphaFoldDB" id="A0A5C5Z7X0"/>
<dbReference type="PROSITE" id="PS00816">
    <property type="entry name" value="AIPM_HOMOCIT_SYNTH_2"/>
    <property type="match status" value="1"/>
</dbReference>
<dbReference type="EC" id="2.3.3.13" evidence="4"/>
<dbReference type="GO" id="GO:0003852">
    <property type="term" value="F:2-isopropylmalate synthase activity"/>
    <property type="evidence" value="ECO:0007669"/>
    <property type="project" value="UniProtKB-EC"/>
</dbReference>
<dbReference type="PROSITE" id="PS50991">
    <property type="entry name" value="PYR_CT"/>
    <property type="match status" value="1"/>
</dbReference>
<evidence type="ECO:0000256" key="1">
    <source>
        <dbReference type="ARBA" id="ARBA00006154"/>
    </source>
</evidence>
<name>A0A5C5Z7X0_9BACT</name>
<reference evidence="4 5" key="1">
    <citation type="submission" date="2019-02" db="EMBL/GenBank/DDBJ databases">
        <title>Deep-cultivation of Planctomycetes and their phenomic and genomic characterization uncovers novel biology.</title>
        <authorList>
            <person name="Wiegand S."/>
            <person name="Jogler M."/>
            <person name="Boedeker C."/>
            <person name="Pinto D."/>
            <person name="Vollmers J."/>
            <person name="Rivas-Marin E."/>
            <person name="Kohn T."/>
            <person name="Peeters S.H."/>
            <person name="Heuer A."/>
            <person name="Rast P."/>
            <person name="Oberbeckmann S."/>
            <person name="Bunk B."/>
            <person name="Jeske O."/>
            <person name="Meyerdierks A."/>
            <person name="Storesund J.E."/>
            <person name="Kallscheuer N."/>
            <person name="Luecker S."/>
            <person name="Lage O.M."/>
            <person name="Pohl T."/>
            <person name="Merkel B.J."/>
            <person name="Hornburger P."/>
            <person name="Mueller R.-W."/>
            <person name="Bruemmer F."/>
            <person name="Labrenz M."/>
            <person name="Spormann A.M."/>
            <person name="Op Den Camp H."/>
            <person name="Overmann J."/>
            <person name="Amann R."/>
            <person name="Jetten M.S.M."/>
            <person name="Mascher T."/>
            <person name="Medema M.H."/>
            <person name="Devos D.P."/>
            <person name="Kaster A.-K."/>
            <person name="Ovreas L."/>
            <person name="Rohde M."/>
            <person name="Galperin M.Y."/>
            <person name="Jogler C."/>
        </authorList>
    </citation>
    <scope>NUCLEOTIDE SEQUENCE [LARGE SCALE GENOMIC DNA]</scope>
    <source>
        <strain evidence="4 5">CA13</strain>
    </source>
</reference>
<dbReference type="Gene3D" id="3.20.20.70">
    <property type="entry name" value="Aldolase class I"/>
    <property type="match status" value="1"/>
</dbReference>
<dbReference type="Proteomes" id="UP000315010">
    <property type="component" value="Unassembled WGS sequence"/>
</dbReference>
<dbReference type="InterPro" id="IPR054691">
    <property type="entry name" value="LeuA/HCS_post-cat"/>
</dbReference>
<keyword evidence="4" id="KW-0012">Acyltransferase</keyword>
<dbReference type="PANTHER" id="PTHR42880">
    <property type="entry name" value="HOMOCITRATE SYNTHASE"/>
    <property type="match status" value="1"/>
</dbReference>
<dbReference type="Gene3D" id="1.10.238.260">
    <property type="match status" value="1"/>
</dbReference>
<organism evidence="4 5">
    <name type="scientific">Novipirellula herctigrandis</name>
    <dbReference type="NCBI Taxonomy" id="2527986"/>
    <lineage>
        <taxon>Bacteria</taxon>
        <taxon>Pseudomonadati</taxon>
        <taxon>Planctomycetota</taxon>
        <taxon>Planctomycetia</taxon>
        <taxon>Pirellulales</taxon>
        <taxon>Pirellulaceae</taxon>
        <taxon>Novipirellula</taxon>
    </lineage>
</organism>
<dbReference type="Pfam" id="PF22617">
    <property type="entry name" value="HCS_D2"/>
    <property type="match status" value="1"/>
</dbReference>
<comment type="caution">
    <text evidence="4">The sequence shown here is derived from an EMBL/GenBank/DDBJ whole genome shotgun (WGS) entry which is preliminary data.</text>
</comment>
<evidence type="ECO:0000256" key="2">
    <source>
        <dbReference type="ARBA" id="ARBA00022679"/>
    </source>
</evidence>
<dbReference type="GO" id="GO:0019752">
    <property type="term" value="P:carboxylic acid metabolic process"/>
    <property type="evidence" value="ECO:0007669"/>
    <property type="project" value="InterPro"/>
</dbReference>
<dbReference type="InterPro" id="IPR000891">
    <property type="entry name" value="PYR_CT"/>
</dbReference>
<keyword evidence="2 4" id="KW-0808">Transferase</keyword>
<dbReference type="EMBL" id="SJPJ01000001">
    <property type="protein sequence ID" value="TWT82931.1"/>
    <property type="molecule type" value="Genomic_DNA"/>
</dbReference>
<comment type="similarity">
    <text evidence="1">Belongs to the alpha-IPM synthase/homocitrate synthase family.</text>
</comment>
<evidence type="ECO:0000313" key="5">
    <source>
        <dbReference type="Proteomes" id="UP000315010"/>
    </source>
</evidence>
<evidence type="ECO:0000259" key="3">
    <source>
        <dbReference type="PROSITE" id="PS50991"/>
    </source>
</evidence>
<evidence type="ECO:0000313" key="4">
    <source>
        <dbReference type="EMBL" id="TWT82931.1"/>
    </source>
</evidence>
<proteinExistence type="inferred from homology"/>
<dbReference type="PANTHER" id="PTHR42880:SF1">
    <property type="entry name" value="ISOPROPYLMALATE_HOMOCITRATE_CITRAMALATE SYNTHASE FAMILY PROTEIN"/>
    <property type="match status" value="1"/>
</dbReference>